<dbReference type="EMBL" id="CP038852">
    <property type="protein sequence ID" value="QIZ20459.1"/>
    <property type="molecule type" value="Genomic_DNA"/>
</dbReference>
<reference evidence="17 18" key="1">
    <citation type="journal article" date="2020" name="Nat. Microbiol.">
        <title>Lysogenic host-virus interactions in SAR11 marine bacteria.</title>
        <authorList>
            <person name="Morris R.M."/>
            <person name="Cain K.R."/>
            <person name="Hvorecny K.L."/>
            <person name="Kollman J.M."/>
        </authorList>
    </citation>
    <scope>NUCLEOTIDE SEQUENCE [LARGE SCALE GENOMIC DNA]</scope>
    <source>
        <strain evidence="17 18">NP1</strain>
    </source>
</reference>
<keyword evidence="8 16" id="KW-0808">Transferase</keyword>
<dbReference type="HAMAP" id="MF_01274">
    <property type="entry name" value="Pantothen_kinase_3"/>
    <property type="match status" value="1"/>
</dbReference>
<dbReference type="GO" id="GO:0005737">
    <property type="term" value="C:cytoplasm"/>
    <property type="evidence" value="ECO:0007669"/>
    <property type="project" value="UniProtKB-SubCell"/>
</dbReference>
<organism evidence="17 18">
    <name type="scientific">Candidatus Pelagibacter giovannonii</name>
    <dbReference type="NCBI Taxonomy" id="2563896"/>
    <lineage>
        <taxon>Bacteria</taxon>
        <taxon>Pseudomonadati</taxon>
        <taxon>Pseudomonadota</taxon>
        <taxon>Alphaproteobacteria</taxon>
        <taxon>Candidatus Pelagibacterales</taxon>
        <taxon>Candidatus Pelagibacteraceae</taxon>
        <taxon>Candidatus Pelagibacter</taxon>
    </lineage>
</organism>
<accession>A0A6H1Q2W0</accession>
<evidence type="ECO:0000256" key="4">
    <source>
        <dbReference type="ARBA" id="ARBA00005225"/>
    </source>
</evidence>
<name>A0A6H1Q2W0_9PROT</name>
<evidence type="ECO:0000256" key="7">
    <source>
        <dbReference type="ARBA" id="ARBA00022490"/>
    </source>
</evidence>
<evidence type="ECO:0000256" key="14">
    <source>
        <dbReference type="ARBA" id="ARBA00038036"/>
    </source>
</evidence>
<keyword evidence="11 16" id="KW-0067">ATP-binding</keyword>
<evidence type="ECO:0000256" key="8">
    <source>
        <dbReference type="ARBA" id="ARBA00022679"/>
    </source>
</evidence>
<keyword evidence="18" id="KW-1185">Reference proteome</keyword>
<comment type="pathway">
    <text evidence="4 16">Cofactor biosynthesis; coenzyme A biosynthesis; CoA from (R)-pantothenate: step 1/5.</text>
</comment>
<dbReference type="Gene3D" id="3.30.420.40">
    <property type="match status" value="2"/>
</dbReference>
<keyword evidence="7 16" id="KW-0963">Cytoplasm</keyword>
<dbReference type="EC" id="2.7.1.33" evidence="6 16"/>
<evidence type="ECO:0000256" key="3">
    <source>
        <dbReference type="ARBA" id="ARBA00004496"/>
    </source>
</evidence>
<comment type="similarity">
    <text evidence="14 16">Belongs to the type III pantothenate kinase family.</text>
</comment>
<comment type="subcellular location">
    <subcellularLocation>
        <location evidence="3 16">Cytoplasm</location>
    </subcellularLocation>
</comment>
<dbReference type="NCBIfam" id="TIGR00671">
    <property type="entry name" value="baf"/>
    <property type="match status" value="1"/>
</dbReference>
<evidence type="ECO:0000256" key="2">
    <source>
        <dbReference type="ARBA" id="ARBA00001958"/>
    </source>
</evidence>
<comment type="catalytic activity">
    <reaction evidence="1 16">
        <text>(R)-pantothenate + ATP = (R)-4'-phosphopantothenate + ADP + H(+)</text>
        <dbReference type="Rhea" id="RHEA:16373"/>
        <dbReference type="ChEBI" id="CHEBI:10986"/>
        <dbReference type="ChEBI" id="CHEBI:15378"/>
        <dbReference type="ChEBI" id="CHEBI:29032"/>
        <dbReference type="ChEBI" id="CHEBI:30616"/>
        <dbReference type="ChEBI" id="CHEBI:456216"/>
        <dbReference type="EC" id="2.7.1.33"/>
    </reaction>
</comment>
<evidence type="ECO:0000256" key="1">
    <source>
        <dbReference type="ARBA" id="ARBA00001206"/>
    </source>
</evidence>
<dbReference type="KEGG" id="peg:E5R92_01490"/>
<keyword evidence="9 16" id="KW-0547">Nucleotide-binding</keyword>
<dbReference type="UniPathway" id="UPA00241">
    <property type="reaction ID" value="UER00352"/>
</dbReference>
<dbReference type="PANTHER" id="PTHR34265:SF1">
    <property type="entry name" value="TYPE III PANTOTHENATE KINASE"/>
    <property type="match status" value="1"/>
</dbReference>
<dbReference type="GO" id="GO:0046872">
    <property type="term" value="F:metal ion binding"/>
    <property type="evidence" value="ECO:0007669"/>
    <property type="project" value="UniProtKB-KW"/>
</dbReference>
<dbReference type="GO" id="GO:0005524">
    <property type="term" value="F:ATP binding"/>
    <property type="evidence" value="ECO:0007669"/>
    <property type="project" value="UniProtKB-UniRule"/>
</dbReference>
<dbReference type="GO" id="GO:0015937">
    <property type="term" value="P:coenzyme A biosynthetic process"/>
    <property type="evidence" value="ECO:0007669"/>
    <property type="project" value="UniProtKB-UniRule"/>
</dbReference>
<dbReference type="RefSeq" id="WP_168606349.1">
    <property type="nucleotide sequence ID" value="NZ_CP038852.1"/>
</dbReference>
<evidence type="ECO:0000256" key="15">
    <source>
        <dbReference type="ARBA" id="ARBA00040883"/>
    </source>
</evidence>
<dbReference type="AlphaFoldDB" id="A0A6H1Q2W0"/>
<evidence type="ECO:0000313" key="18">
    <source>
        <dbReference type="Proteomes" id="UP000501094"/>
    </source>
</evidence>
<keyword evidence="13 16" id="KW-0173">Coenzyme A biosynthesis</keyword>
<evidence type="ECO:0000313" key="17">
    <source>
        <dbReference type="EMBL" id="QIZ20459.1"/>
    </source>
</evidence>
<evidence type="ECO:0000256" key="13">
    <source>
        <dbReference type="ARBA" id="ARBA00022993"/>
    </source>
</evidence>
<keyword evidence="16" id="KW-0479">Metal-binding</keyword>
<dbReference type="Proteomes" id="UP000501094">
    <property type="component" value="Chromosome"/>
</dbReference>
<dbReference type="Pfam" id="PF03309">
    <property type="entry name" value="Pan_kinase"/>
    <property type="match status" value="1"/>
</dbReference>
<feature type="binding site" evidence="16">
    <location>
        <begin position="103"/>
        <end position="106"/>
    </location>
    <ligand>
        <name>substrate</name>
    </ligand>
</feature>
<feature type="binding site" evidence="16">
    <location>
        <position position="178"/>
    </location>
    <ligand>
        <name>substrate</name>
    </ligand>
</feature>
<dbReference type="SUPFAM" id="SSF53067">
    <property type="entry name" value="Actin-like ATPase domain"/>
    <property type="match status" value="2"/>
</dbReference>
<protein>
    <recommendedName>
        <fullName evidence="15 16">Type III pantothenate kinase</fullName>
        <ecNumber evidence="6 16">2.7.1.33</ecNumber>
    </recommendedName>
    <alternativeName>
        <fullName evidence="16">PanK-III</fullName>
    </alternativeName>
    <alternativeName>
        <fullName evidence="16">Pantothenic acid kinase</fullName>
    </alternativeName>
</protein>
<evidence type="ECO:0000256" key="6">
    <source>
        <dbReference type="ARBA" id="ARBA00012102"/>
    </source>
</evidence>
<keyword evidence="10 16" id="KW-0418">Kinase</keyword>
<feature type="binding site" evidence="16">
    <location>
        <position position="127"/>
    </location>
    <ligand>
        <name>ATP</name>
        <dbReference type="ChEBI" id="CHEBI:30616"/>
    </ligand>
</feature>
<comment type="cofactor">
    <cofactor evidence="2">
        <name>K(+)</name>
        <dbReference type="ChEBI" id="CHEBI:29103"/>
    </cofactor>
</comment>
<sequence>MIIVGDIGNTETKICLVNSKNIIIKRVTLSTKKISHSLLNKSLFGLGLKDKSINKCLFCSVVPKSFNKIKNFFNKTYRIKCHELKKLKLNKLVKIKVNYKQIGSDRLANAISVINNKDNFIILDFGTATTFDVLIKNTYHGGVIAPGVKLSLDTLTDKATQIPKISLKKTNKVVGLNTISAVRAGFFWGYEGLIDNIVNLIKKETKMSFKIIITGGFSKLFKNSTKTKVTLNKDITINGLIRATTLIK</sequence>
<dbReference type="InterPro" id="IPR004619">
    <property type="entry name" value="Type_III_PanK"/>
</dbReference>
<evidence type="ECO:0000256" key="10">
    <source>
        <dbReference type="ARBA" id="ARBA00022777"/>
    </source>
</evidence>
<comment type="function">
    <text evidence="16">Catalyzes the phosphorylation of pantothenate (Pan), the first step in CoA biosynthesis.</text>
</comment>
<proteinExistence type="inferred from homology"/>
<keyword evidence="12 16" id="KW-0630">Potassium</keyword>
<feature type="active site" description="Proton acceptor" evidence="16">
    <location>
        <position position="105"/>
    </location>
</feature>
<evidence type="ECO:0000256" key="16">
    <source>
        <dbReference type="HAMAP-Rule" id="MF_01274"/>
    </source>
</evidence>
<dbReference type="CDD" id="cd24015">
    <property type="entry name" value="ASKHA_NBD_PanK-III"/>
    <property type="match status" value="1"/>
</dbReference>
<evidence type="ECO:0000256" key="5">
    <source>
        <dbReference type="ARBA" id="ARBA00011738"/>
    </source>
</evidence>
<feature type="binding site" evidence="16">
    <location>
        <begin position="6"/>
        <end position="13"/>
    </location>
    <ligand>
        <name>ATP</name>
        <dbReference type="ChEBI" id="CHEBI:30616"/>
    </ligand>
</feature>
<evidence type="ECO:0000256" key="11">
    <source>
        <dbReference type="ARBA" id="ARBA00022840"/>
    </source>
</evidence>
<comment type="subunit">
    <text evidence="5 16">Homodimer.</text>
</comment>
<dbReference type="PANTHER" id="PTHR34265">
    <property type="entry name" value="TYPE III PANTOTHENATE KINASE"/>
    <property type="match status" value="1"/>
</dbReference>
<evidence type="ECO:0000256" key="9">
    <source>
        <dbReference type="ARBA" id="ARBA00022741"/>
    </source>
</evidence>
<comment type="cofactor">
    <cofactor evidence="16">
        <name>NH4(+)</name>
        <dbReference type="ChEBI" id="CHEBI:28938"/>
    </cofactor>
    <cofactor evidence="16">
        <name>K(+)</name>
        <dbReference type="ChEBI" id="CHEBI:29103"/>
    </cofactor>
    <text evidence="16">A monovalent cation. Ammonium or potassium.</text>
</comment>
<evidence type="ECO:0000256" key="12">
    <source>
        <dbReference type="ARBA" id="ARBA00022958"/>
    </source>
</evidence>
<dbReference type="GO" id="GO:0004594">
    <property type="term" value="F:pantothenate kinase activity"/>
    <property type="evidence" value="ECO:0007669"/>
    <property type="project" value="UniProtKB-UniRule"/>
</dbReference>
<gene>
    <name evidence="16" type="primary">coaX</name>
    <name evidence="17" type="ORF">E5R92_01490</name>
</gene>
<dbReference type="InterPro" id="IPR043129">
    <property type="entry name" value="ATPase_NBD"/>
</dbReference>
<feature type="binding site" evidence="16">
    <location>
        <position position="124"/>
    </location>
    <ligand>
        <name>K(+)</name>
        <dbReference type="ChEBI" id="CHEBI:29103"/>
    </ligand>
</feature>
<feature type="binding site" evidence="16">
    <location>
        <position position="99"/>
    </location>
    <ligand>
        <name>substrate</name>
    </ligand>
</feature>